<dbReference type="Pfam" id="PF00005">
    <property type="entry name" value="ABC_tran"/>
    <property type="match status" value="1"/>
</dbReference>
<evidence type="ECO:0000256" key="1">
    <source>
        <dbReference type="ARBA" id="ARBA00022741"/>
    </source>
</evidence>
<dbReference type="CDD" id="cd00267">
    <property type="entry name" value="ABC_ATPase"/>
    <property type="match status" value="1"/>
</dbReference>
<dbReference type="PROSITE" id="PS50893">
    <property type="entry name" value="ABC_TRANSPORTER_2"/>
    <property type="match status" value="1"/>
</dbReference>
<keyword evidence="2 4" id="KW-0067">ATP-binding</keyword>
<dbReference type="Proteomes" id="UP000738126">
    <property type="component" value="Unassembled WGS sequence"/>
</dbReference>
<evidence type="ECO:0000313" key="4">
    <source>
        <dbReference type="EMBL" id="MBK1725864.1"/>
    </source>
</evidence>
<evidence type="ECO:0000259" key="3">
    <source>
        <dbReference type="PROSITE" id="PS50893"/>
    </source>
</evidence>
<dbReference type="RefSeq" id="WP_200256422.1">
    <property type="nucleotide sequence ID" value="NZ_NRSH01000013.1"/>
</dbReference>
<dbReference type="SUPFAM" id="SSF52540">
    <property type="entry name" value="P-loop containing nucleoside triphosphate hydrolases"/>
    <property type="match status" value="1"/>
</dbReference>
<dbReference type="InterPro" id="IPR027417">
    <property type="entry name" value="P-loop_NTPase"/>
</dbReference>
<dbReference type="PROSITE" id="PS00211">
    <property type="entry name" value="ABC_TRANSPORTER_1"/>
    <property type="match status" value="1"/>
</dbReference>
<protein>
    <submittedName>
        <fullName evidence="4">ATP-binding protein</fullName>
    </submittedName>
</protein>
<evidence type="ECO:0000256" key="2">
    <source>
        <dbReference type="ARBA" id="ARBA00022840"/>
    </source>
</evidence>
<comment type="caution">
    <text evidence="4">The sequence shown here is derived from an EMBL/GenBank/DDBJ whole genome shotgun (WGS) entry which is preliminary data.</text>
</comment>
<dbReference type="PANTHER" id="PTHR43119">
    <property type="entry name" value="ABC TRANSPORT PROTEIN ATP-BINDING COMPONENT-RELATED"/>
    <property type="match status" value="1"/>
</dbReference>
<organism evidence="4 5">
    <name type="scientific">Halorhodospira neutriphila</name>
    <dbReference type="NCBI Taxonomy" id="168379"/>
    <lineage>
        <taxon>Bacteria</taxon>
        <taxon>Pseudomonadati</taxon>
        <taxon>Pseudomonadota</taxon>
        <taxon>Gammaproteobacteria</taxon>
        <taxon>Chromatiales</taxon>
        <taxon>Ectothiorhodospiraceae</taxon>
        <taxon>Halorhodospira</taxon>
    </lineage>
</organism>
<proteinExistence type="predicted"/>
<dbReference type="InterPro" id="IPR003593">
    <property type="entry name" value="AAA+_ATPase"/>
</dbReference>
<sequence>MTAAPRLSIRGLRCAVARWPALDLAAGACAALAGPSGSGKSRLLRAIADLDPSEGELRLDGEARSAFAAHRWRRLVVYLPADSAWWAERVGDHLPAVEPQTLAALGFAEDVVGWSVQRLSSGERSRLALARAVALGPKALLLDEPTANLDAATTAAVEGVVEERRAAGLAAVWVTHDPAQAERLGAQRYALRDGVAEAAEALA</sequence>
<reference evidence="4 5" key="1">
    <citation type="journal article" date="2020" name="Microorganisms">
        <title>Osmotic Adaptation and Compatible Solute Biosynthesis of Phototrophic Bacteria as Revealed from Genome Analyses.</title>
        <authorList>
            <person name="Imhoff J.F."/>
            <person name="Rahn T."/>
            <person name="Kunzel S."/>
            <person name="Keller A."/>
            <person name="Neulinger S.C."/>
        </authorList>
    </citation>
    <scope>NUCLEOTIDE SEQUENCE [LARGE SCALE GENOMIC DNA]</scope>
    <source>
        <strain evidence="4 5">DSM 15116</strain>
    </source>
</reference>
<keyword evidence="1" id="KW-0547">Nucleotide-binding</keyword>
<feature type="domain" description="ABC transporter" evidence="3">
    <location>
        <begin position="2"/>
        <end position="203"/>
    </location>
</feature>
<dbReference type="SMART" id="SM00382">
    <property type="entry name" value="AAA"/>
    <property type="match status" value="1"/>
</dbReference>
<accession>A0ABS1E4W9</accession>
<dbReference type="EMBL" id="NRSH01000013">
    <property type="protein sequence ID" value="MBK1725864.1"/>
    <property type="molecule type" value="Genomic_DNA"/>
</dbReference>
<evidence type="ECO:0000313" key="5">
    <source>
        <dbReference type="Proteomes" id="UP000738126"/>
    </source>
</evidence>
<dbReference type="InterPro" id="IPR003439">
    <property type="entry name" value="ABC_transporter-like_ATP-bd"/>
</dbReference>
<gene>
    <name evidence="4" type="ORF">CKO13_02285</name>
</gene>
<name>A0ABS1E4W9_9GAMM</name>
<dbReference type="PANTHER" id="PTHR43119:SF1">
    <property type="entry name" value="ABC TRANSPORTER DOMAIN-CONTAINING PROTEIN"/>
    <property type="match status" value="1"/>
</dbReference>
<dbReference type="Gene3D" id="3.40.50.300">
    <property type="entry name" value="P-loop containing nucleotide triphosphate hydrolases"/>
    <property type="match status" value="1"/>
</dbReference>
<keyword evidence="5" id="KW-1185">Reference proteome</keyword>
<dbReference type="InterPro" id="IPR017871">
    <property type="entry name" value="ABC_transporter-like_CS"/>
</dbReference>
<dbReference type="GO" id="GO:0005524">
    <property type="term" value="F:ATP binding"/>
    <property type="evidence" value="ECO:0007669"/>
    <property type="project" value="UniProtKB-KW"/>
</dbReference>